<keyword evidence="3" id="KW-1185">Reference proteome</keyword>
<evidence type="ECO:0000256" key="1">
    <source>
        <dbReference type="SAM" id="MobiDB-lite"/>
    </source>
</evidence>
<comment type="caution">
    <text evidence="2">The sequence shown here is derived from an EMBL/GenBank/DDBJ whole genome shotgun (WGS) entry which is preliminary data.</text>
</comment>
<feature type="region of interest" description="Disordered" evidence="1">
    <location>
        <begin position="55"/>
        <end position="96"/>
    </location>
</feature>
<gene>
    <name evidence="2" type="ORF">JZ751_026883</name>
</gene>
<evidence type="ECO:0000313" key="2">
    <source>
        <dbReference type="EMBL" id="KAG9350517.1"/>
    </source>
</evidence>
<dbReference type="EMBL" id="JAFBMS010000008">
    <property type="protein sequence ID" value="KAG9350517.1"/>
    <property type="molecule type" value="Genomic_DNA"/>
</dbReference>
<sequence>MQMKILGMRPRKPRRFFGAISPRYMGTTLRLIPAEKGEIAATACLCSVHLPADDHHFQGGTGPAEAHESSRNEDEHSGVHQCPFPVKATTVNSPVP</sequence>
<organism evidence="2 3">
    <name type="scientific">Albula glossodonta</name>
    <name type="common">roundjaw bonefish</name>
    <dbReference type="NCBI Taxonomy" id="121402"/>
    <lineage>
        <taxon>Eukaryota</taxon>
        <taxon>Metazoa</taxon>
        <taxon>Chordata</taxon>
        <taxon>Craniata</taxon>
        <taxon>Vertebrata</taxon>
        <taxon>Euteleostomi</taxon>
        <taxon>Actinopterygii</taxon>
        <taxon>Neopterygii</taxon>
        <taxon>Teleostei</taxon>
        <taxon>Albuliformes</taxon>
        <taxon>Albulidae</taxon>
        <taxon>Albula</taxon>
    </lineage>
</organism>
<proteinExistence type="predicted"/>
<name>A0A8T2PM34_9TELE</name>
<reference evidence="2" key="1">
    <citation type="thesis" date="2021" institute="BYU ScholarsArchive" country="Provo, UT, USA">
        <title>Applications of and Algorithms for Genome Assembly and Genomic Analyses with an Emphasis on Marine Teleosts.</title>
        <authorList>
            <person name="Pickett B.D."/>
        </authorList>
    </citation>
    <scope>NUCLEOTIDE SEQUENCE</scope>
    <source>
        <strain evidence="2">HI-2016</strain>
    </source>
</reference>
<feature type="compositionally biased region" description="Basic and acidic residues" evidence="1">
    <location>
        <begin position="65"/>
        <end position="78"/>
    </location>
</feature>
<dbReference type="Proteomes" id="UP000824540">
    <property type="component" value="Unassembled WGS sequence"/>
</dbReference>
<protein>
    <submittedName>
        <fullName evidence="2">Uncharacterized protein</fullName>
    </submittedName>
</protein>
<dbReference type="AlphaFoldDB" id="A0A8T2PM34"/>
<evidence type="ECO:0000313" key="3">
    <source>
        <dbReference type="Proteomes" id="UP000824540"/>
    </source>
</evidence>
<feature type="non-terminal residue" evidence="2">
    <location>
        <position position="96"/>
    </location>
</feature>
<accession>A0A8T2PM34</accession>